<dbReference type="Proteomes" id="UP000287651">
    <property type="component" value="Unassembled WGS sequence"/>
</dbReference>
<evidence type="ECO:0000313" key="1">
    <source>
        <dbReference type="EMBL" id="RRT73438.1"/>
    </source>
</evidence>
<dbReference type="AlphaFoldDB" id="A0A427AB28"/>
<organism evidence="1 2">
    <name type="scientific">Ensete ventricosum</name>
    <name type="common">Abyssinian banana</name>
    <name type="synonym">Musa ensete</name>
    <dbReference type="NCBI Taxonomy" id="4639"/>
    <lineage>
        <taxon>Eukaryota</taxon>
        <taxon>Viridiplantae</taxon>
        <taxon>Streptophyta</taxon>
        <taxon>Embryophyta</taxon>
        <taxon>Tracheophyta</taxon>
        <taxon>Spermatophyta</taxon>
        <taxon>Magnoliopsida</taxon>
        <taxon>Liliopsida</taxon>
        <taxon>Zingiberales</taxon>
        <taxon>Musaceae</taxon>
        <taxon>Ensete</taxon>
    </lineage>
</organism>
<gene>
    <name evidence="1" type="ORF">B296_00001211</name>
</gene>
<reference evidence="1 2" key="1">
    <citation type="journal article" date="2014" name="Agronomy (Basel)">
        <title>A Draft Genome Sequence for Ensete ventricosum, the Drought-Tolerant Tree Against Hunger.</title>
        <authorList>
            <person name="Harrison J."/>
            <person name="Moore K.A."/>
            <person name="Paszkiewicz K."/>
            <person name="Jones T."/>
            <person name="Grant M."/>
            <person name="Ambacheew D."/>
            <person name="Muzemil S."/>
            <person name="Studholme D.J."/>
        </authorList>
    </citation>
    <scope>NUCLEOTIDE SEQUENCE [LARGE SCALE GENOMIC DNA]</scope>
</reference>
<evidence type="ECO:0000313" key="2">
    <source>
        <dbReference type="Proteomes" id="UP000287651"/>
    </source>
</evidence>
<dbReference type="EMBL" id="AMZH03003095">
    <property type="protein sequence ID" value="RRT73438.1"/>
    <property type="molecule type" value="Genomic_DNA"/>
</dbReference>
<accession>A0A427AB28</accession>
<comment type="caution">
    <text evidence="1">The sequence shown here is derived from an EMBL/GenBank/DDBJ whole genome shotgun (WGS) entry which is preliminary data.</text>
</comment>
<proteinExistence type="predicted"/>
<sequence>MSSIHLRLGEVKGGRQSIAGSEHNSLYHFWQRFTYPTNTRVQKDMSNKNGIYRKHMRNNKMYMC</sequence>
<name>A0A427AB28_ENSVE</name>
<protein>
    <submittedName>
        <fullName evidence="1">Uncharacterized protein</fullName>
    </submittedName>
</protein>